<accession>A0ABV5WG43</accession>
<evidence type="ECO:0000313" key="3">
    <source>
        <dbReference type="EMBL" id="MFB9759584.1"/>
    </source>
</evidence>
<dbReference type="Gene3D" id="1.10.260.40">
    <property type="entry name" value="lambda repressor-like DNA-binding domains"/>
    <property type="match status" value="1"/>
</dbReference>
<dbReference type="CDD" id="cd00093">
    <property type="entry name" value="HTH_XRE"/>
    <property type="match status" value="1"/>
</dbReference>
<evidence type="ECO:0000259" key="2">
    <source>
        <dbReference type="PROSITE" id="PS50943"/>
    </source>
</evidence>
<dbReference type="SUPFAM" id="SSF47413">
    <property type="entry name" value="lambda repressor-like DNA-binding domains"/>
    <property type="match status" value="1"/>
</dbReference>
<name>A0ABV5WG43_9BACI</name>
<dbReference type="EMBL" id="JBHMAF010000074">
    <property type="protein sequence ID" value="MFB9759584.1"/>
    <property type="molecule type" value="Genomic_DNA"/>
</dbReference>
<keyword evidence="1" id="KW-0238">DNA-binding</keyword>
<dbReference type="Pfam" id="PF01381">
    <property type="entry name" value="HTH_3"/>
    <property type="match status" value="1"/>
</dbReference>
<dbReference type="InterPro" id="IPR001387">
    <property type="entry name" value="Cro/C1-type_HTH"/>
</dbReference>
<gene>
    <name evidence="3" type="ORF">ACFFMS_14255</name>
</gene>
<evidence type="ECO:0000256" key="1">
    <source>
        <dbReference type="ARBA" id="ARBA00023125"/>
    </source>
</evidence>
<dbReference type="PANTHER" id="PTHR46797">
    <property type="entry name" value="HTH-TYPE TRANSCRIPTIONAL REGULATOR"/>
    <property type="match status" value="1"/>
</dbReference>
<protein>
    <submittedName>
        <fullName evidence="3">Helix-turn-helix domain-containing protein</fullName>
    </submittedName>
</protein>
<sequence>MDIFKEYAKLVGEDKVSELRAQGHVIGQIKKARHAKKMSQQKLADAIQMSKSTIARIESGVAVPNLRTLQLIADALDTPLTIQPDRRELETIR</sequence>
<dbReference type="Proteomes" id="UP001589609">
    <property type="component" value="Unassembled WGS sequence"/>
</dbReference>
<organism evidence="3 4">
    <name type="scientific">Ectobacillus funiculus</name>
    <dbReference type="NCBI Taxonomy" id="137993"/>
    <lineage>
        <taxon>Bacteria</taxon>
        <taxon>Bacillati</taxon>
        <taxon>Bacillota</taxon>
        <taxon>Bacilli</taxon>
        <taxon>Bacillales</taxon>
        <taxon>Bacillaceae</taxon>
        <taxon>Ectobacillus</taxon>
    </lineage>
</organism>
<evidence type="ECO:0000313" key="4">
    <source>
        <dbReference type="Proteomes" id="UP001589609"/>
    </source>
</evidence>
<feature type="domain" description="HTH cro/C1-type" evidence="2">
    <location>
        <begin position="29"/>
        <end position="83"/>
    </location>
</feature>
<dbReference type="SMART" id="SM00530">
    <property type="entry name" value="HTH_XRE"/>
    <property type="match status" value="1"/>
</dbReference>
<reference evidence="3 4" key="1">
    <citation type="submission" date="2024-09" db="EMBL/GenBank/DDBJ databases">
        <authorList>
            <person name="Sun Q."/>
            <person name="Mori K."/>
        </authorList>
    </citation>
    <scope>NUCLEOTIDE SEQUENCE [LARGE SCALE GENOMIC DNA]</scope>
    <source>
        <strain evidence="3 4">JCM 11201</strain>
    </source>
</reference>
<proteinExistence type="predicted"/>
<dbReference type="RefSeq" id="WP_379949902.1">
    <property type="nucleotide sequence ID" value="NZ_JBHMAF010000074.1"/>
</dbReference>
<dbReference type="PANTHER" id="PTHR46797:SF1">
    <property type="entry name" value="METHYLPHOSPHONATE SYNTHASE"/>
    <property type="match status" value="1"/>
</dbReference>
<dbReference type="InterPro" id="IPR050807">
    <property type="entry name" value="TransReg_Diox_bact_type"/>
</dbReference>
<dbReference type="InterPro" id="IPR010982">
    <property type="entry name" value="Lambda_DNA-bd_dom_sf"/>
</dbReference>
<comment type="caution">
    <text evidence="3">The sequence shown here is derived from an EMBL/GenBank/DDBJ whole genome shotgun (WGS) entry which is preliminary data.</text>
</comment>
<keyword evidence="4" id="KW-1185">Reference proteome</keyword>
<dbReference type="PROSITE" id="PS50943">
    <property type="entry name" value="HTH_CROC1"/>
    <property type="match status" value="1"/>
</dbReference>